<gene>
    <name evidence="3" type="ORF">MNOR_LOCUS10463</name>
</gene>
<dbReference type="Gene3D" id="3.30.710.10">
    <property type="entry name" value="Potassium Channel Kv1.1, Chain A"/>
    <property type="match status" value="1"/>
</dbReference>
<evidence type="ECO:0000256" key="1">
    <source>
        <dbReference type="SAM" id="MobiDB-lite"/>
    </source>
</evidence>
<name>A0AAV2QCD3_MEGNR</name>
<evidence type="ECO:0000313" key="3">
    <source>
        <dbReference type="EMBL" id="CAL4077643.1"/>
    </source>
</evidence>
<dbReference type="InterPro" id="IPR000210">
    <property type="entry name" value="BTB/POZ_dom"/>
</dbReference>
<feature type="region of interest" description="Disordered" evidence="1">
    <location>
        <begin position="23"/>
        <end position="47"/>
    </location>
</feature>
<dbReference type="InterPro" id="IPR011333">
    <property type="entry name" value="SKP1/BTB/POZ_sf"/>
</dbReference>
<dbReference type="SMART" id="SM00225">
    <property type="entry name" value="BTB"/>
    <property type="match status" value="1"/>
</dbReference>
<feature type="domain" description="BTB" evidence="2">
    <location>
        <begin position="68"/>
        <end position="126"/>
    </location>
</feature>
<evidence type="ECO:0000313" key="4">
    <source>
        <dbReference type="Proteomes" id="UP001497623"/>
    </source>
</evidence>
<accession>A0AAV2QCD3</accession>
<feature type="compositionally biased region" description="Basic and acidic residues" evidence="1">
    <location>
        <begin position="29"/>
        <end position="41"/>
    </location>
</feature>
<feature type="non-terminal residue" evidence="3">
    <location>
        <position position="303"/>
    </location>
</feature>
<comment type="caution">
    <text evidence="3">The sequence shown here is derived from an EMBL/GenBank/DDBJ whole genome shotgun (WGS) entry which is preliminary data.</text>
</comment>
<dbReference type="Pfam" id="PF00651">
    <property type="entry name" value="BTB"/>
    <property type="match status" value="1"/>
</dbReference>
<dbReference type="SUPFAM" id="SSF54695">
    <property type="entry name" value="POZ domain"/>
    <property type="match status" value="1"/>
</dbReference>
<protein>
    <recommendedName>
        <fullName evidence="2">BTB domain-containing protein</fullName>
    </recommendedName>
</protein>
<dbReference type="EMBL" id="CAXKWB010005280">
    <property type="protein sequence ID" value="CAL4077643.1"/>
    <property type="molecule type" value="Genomic_DNA"/>
</dbReference>
<evidence type="ECO:0000259" key="2">
    <source>
        <dbReference type="PROSITE" id="PS50097"/>
    </source>
</evidence>
<dbReference type="AlphaFoldDB" id="A0AAV2QCD3"/>
<dbReference type="Proteomes" id="UP001497623">
    <property type="component" value="Unassembled WGS sequence"/>
</dbReference>
<dbReference type="PROSITE" id="PS50097">
    <property type="entry name" value="BTB"/>
    <property type="match status" value="1"/>
</dbReference>
<proteinExistence type="predicted"/>
<dbReference type="PANTHER" id="PTHR45632:SF17">
    <property type="entry name" value="KELCH-LIKE PROTEIN 31"/>
    <property type="match status" value="1"/>
</dbReference>
<reference evidence="3 4" key="1">
    <citation type="submission" date="2024-05" db="EMBL/GenBank/DDBJ databases">
        <authorList>
            <person name="Wallberg A."/>
        </authorList>
    </citation>
    <scope>NUCLEOTIDE SEQUENCE [LARGE SCALE GENOMIC DNA]</scope>
</reference>
<keyword evidence="4" id="KW-1185">Reference proteome</keyword>
<dbReference type="PANTHER" id="PTHR45632">
    <property type="entry name" value="LD33804P"/>
    <property type="match status" value="1"/>
</dbReference>
<sequence>MDSDIETLDKQYSNRLLLRHASQNSLDESSQKHLPRSETKHKLPYRNPQHFPRAFDNLNLMRRQTQLCDVVLVADDIEVPSHKMVLASCSPYFHAMFTTTQREIVGSKMDIFILKLMIFFIFGAKIRGKVTDIDILVYLRELNSFLDGKCRFMPLNMLITTLSIKKYKNVHSLATILHMTEPDIEQHYVQTGNCTEKRIYLTIGSQGILKSIRFTGTAVAEENGISFGMCIVSLYKGDIRYREPFGGDMIRYDEWQVNTNSLLRGIVDETALPDTLRSDIIKATMVDHPAKKDENSLYKNSQM</sequence>
<organism evidence="3 4">
    <name type="scientific">Meganyctiphanes norvegica</name>
    <name type="common">Northern krill</name>
    <name type="synonym">Thysanopoda norvegica</name>
    <dbReference type="NCBI Taxonomy" id="48144"/>
    <lineage>
        <taxon>Eukaryota</taxon>
        <taxon>Metazoa</taxon>
        <taxon>Ecdysozoa</taxon>
        <taxon>Arthropoda</taxon>
        <taxon>Crustacea</taxon>
        <taxon>Multicrustacea</taxon>
        <taxon>Malacostraca</taxon>
        <taxon>Eumalacostraca</taxon>
        <taxon>Eucarida</taxon>
        <taxon>Euphausiacea</taxon>
        <taxon>Euphausiidae</taxon>
        <taxon>Meganyctiphanes</taxon>
    </lineage>
</organism>